<evidence type="ECO:0000256" key="1">
    <source>
        <dbReference type="SAM" id="MobiDB-lite"/>
    </source>
</evidence>
<name>A0ABU8TNC2_9HYPH</name>
<dbReference type="Gene3D" id="3.10.520.10">
    <property type="entry name" value="ApbE-like domains"/>
    <property type="match status" value="1"/>
</dbReference>
<proteinExistence type="predicted"/>
<dbReference type="PIRSF" id="PIRSF006421">
    <property type="entry name" value="UCP006421"/>
    <property type="match status" value="1"/>
</dbReference>
<dbReference type="InterPro" id="IPR007183">
    <property type="entry name" value="UPF0280"/>
</dbReference>
<sequence>MIDRRQTSFAVGTSGASGPTASLMPDGKRLHLQHGPIDLVIGASGTAKEVGLAFQQAHNAFEPVLSDLVAELGRLRSKDGPFPNGTVAQRMVQAISPLTADFITPMAAVAGSVADHILVQMIDGRTLTKAYVNNGGDIALYLNEGRFRIGICDDPVTGKPGGVVDISSEDGIGGIATSGWRGRSHSLGIADAVTVLASTAAAADAAATLIANKVDLPFSPQISREPAFCLSPDSDLGDHLVTTHVGPLGAAETQVALSRGAELAKSYCARGLITAAYLSLVGERRTIMAEKAHVKTLRNVAHA</sequence>
<evidence type="ECO:0000313" key="2">
    <source>
        <dbReference type="EMBL" id="MEJ8475670.1"/>
    </source>
</evidence>
<evidence type="ECO:0000313" key="3">
    <source>
        <dbReference type="Proteomes" id="UP001385499"/>
    </source>
</evidence>
<dbReference type="NCBIfam" id="NF003322">
    <property type="entry name" value="PRK04334.1-2"/>
    <property type="match status" value="1"/>
</dbReference>
<accession>A0ABU8TNC2</accession>
<feature type="region of interest" description="Disordered" evidence="1">
    <location>
        <begin position="1"/>
        <end position="24"/>
    </location>
</feature>
<dbReference type="Proteomes" id="UP001385499">
    <property type="component" value="Unassembled WGS sequence"/>
</dbReference>
<gene>
    <name evidence="2" type="ORF">V6575_16375</name>
</gene>
<reference evidence="2 3" key="1">
    <citation type="submission" date="2024-02" db="EMBL/GenBank/DDBJ databases">
        <title>Roseibium algae sp. nov., isolated from marine alga (Grateloupia sp.), showing potential in myo-inositol conversion.</title>
        <authorList>
            <person name="Wang Y."/>
        </authorList>
    </citation>
    <scope>NUCLEOTIDE SEQUENCE [LARGE SCALE GENOMIC DNA]</scope>
    <source>
        <strain evidence="2 3">H3510</strain>
    </source>
</reference>
<dbReference type="InterPro" id="IPR003374">
    <property type="entry name" value="ApbE-like_sf"/>
</dbReference>
<keyword evidence="3" id="KW-1185">Reference proteome</keyword>
<comment type="caution">
    <text evidence="2">The sequence shown here is derived from an EMBL/GenBank/DDBJ whole genome shotgun (WGS) entry which is preliminary data.</text>
</comment>
<dbReference type="SUPFAM" id="SSF143631">
    <property type="entry name" value="ApbE-like"/>
    <property type="match status" value="1"/>
</dbReference>
<organism evidence="2 3">
    <name type="scientific">Roseibium algae</name>
    <dbReference type="NCBI Taxonomy" id="3123038"/>
    <lineage>
        <taxon>Bacteria</taxon>
        <taxon>Pseudomonadati</taxon>
        <taxon>Pseudomonadota</taxon>
        <taxon>Alphaproteobacteria</taxon>
        <taxon>Hyphomicrobiales</taxon>
        <taxon>Stappiaceae</taxon>
        <taxon>Roseibium</taxon>
    </lineage>
</organism>
<feature type="compositionally biased region" description="Polar residues" evidence="1">
    <location>
        <begin position="7"/>
        <end position="20"/>
    </location>
</feature>
<dbReference type="EMBL" id="JBAKIA010000012">
    <property type="protein sequence ID" value="MEJ8475670.1"/>
    <property type="molecule type" value="Genomic_DNA"/>
</dbReference>
<protein>
    <submittedName>
        <fullName evidence="2">UPF0280 family protein</fullName>
    </submittedName>
</protein>
<dbReference type="RefSeq" id="WP_340275846.1">
    <property type="nucleotide sequence ID" value="NZ_JBAKIA010000012.1"/>
</dbReference>